<keyword evidence="4" id="KW-1185">Reference proteome</keyword>
<evidence type="ECO:0000256" key="1">
    <source>
        <dbReference type="SAM" id="MobiDB-lite"/>
    </source>
</evidence>
<dbReference type="RefSeq" id="XP_002644792.1">
    <property type="nucleotide sequence ID" value="XM_002644746.1"/>
</dbReference>
<dbReference type="HOGENOM" id="CLU_1645236_0_0_1"/>
<feature type="compositionally biased region" description="Low complexity" evidence="1">
    <location>
        <begin position="1"/>
        <end position="18"/>
    </location>
</feature>
<feature type="compositionally biased region" description="Basic and acidic residues" evidence="1">
    <location>
        <begin position="82"/>
        <end position="99"/>
    </location>
</feature>
<gene>
    <name evidence="3" type="ORF">CBG14808</name>
    <name evidence="3" type="ORF">CBG_14808</name>
</gene>
<dbReference type="EMBL" id="HE600983">
    <property type="protein sequence ID" value="CAP33231.1"/>
    <property type="molecule type" value="Genomic_DNA"/>
</dbReference>
<sequence length="161" mass="18071">MSSARNSVVSLSSNGSVKVETRLVSNERQSSIQQEGAMLPSSSSKDDDLLSTSSDEVENMATRTLQQLEESTSIISANSDDDSVKKEKQDEKDVEKGEGNSDDEKDISFGISRLERFIFVFFCLVLTGVSNFHFQNDPELMSDHFQIRIFFRIFKKGTFCC</sequence>
<feature type="region of interest" description="Disordered" evidence="1">
    <location>
        <begin position="1"/>
        <end position="102"/>
    </location>
</feature>
<feature type="compositionally biased region" description="Polar residues" evidence="1">
    <location>
        <begin position="23"/>
        <end position="34"/>
    </location>
</feature>
<proteinExistence type="predicted"/>
<keyword evidence="2" id="KW-0472">Membrane</keyword>
<feature type="transmembrane region" description="Helical" evidence="2">
    <location>
        <begin position="117"/>
        <end position="134"/>
    </location>
</feature>
<dbReference type="Proteomes" id="UP000008549">
    <property type="component" value="Unassembled WGS sequence"/>
</dbReference>
<dbReference type="KEGG" id="cbr:CBG_14808"/>
<dbReference type="CTD" id="8586788"/>
<keyword evidence="2" id="KW-1133">Transmembrane helix</keyword>
<evidence type="ECO:0000256" key="2">
    <source>
        <dbReference type="SAM" id="Phobius"/>
    </source>
</evidence>
<dbReference type="GeneID" id="8586788"/>
<evidence type="ECO:0000313" key="3">
    <source>
        <dbReference type="EMBL" id="CAP33231.1"/>
    </source>
</evidence>
<protein>
    <submittedName>
        <fullName evidence="3">Protein CBG14808</fullName>
    </submittedName>
</protein>
<accession>A8XKQ7</accession>
<dbReference type="STRING" id="6238.A8XKQ7"/>
<name>A8XKQ7_CAEBR</name>
<dbReference type="eggNOG" id="KOG2621">
    <property type="taxonomic scope" value="Eukaryota"/>
</dbReference>
<evidence type="ECO:0000313" key="4">
    <source>
        <dbReference type="Proteomes" id="UP000008549"/>
    </source>
</evidence>
<reference evidence="3 4" key="2">
    <citation type="journal article" date="2011" name="PLoS Genet.">
        <title>Caenorhabditis briggsae recombinant inbred line genotypes reveal inter-strain incompatibility and the evolution of recombination.</title>
        <authorList>
            <person name="Ross J.A."/>
            <person name="Koboldt D.C."/>
            <person name="Staisch J.E."/>
            <person name="Chamberlin H.M."/>
            <person name="Gupta B.P."/>
            <person name="Miller R.D."/>
            <person name="Baird S.E."/>
            <person name="Haag E.S."/>
        </authorList>
    </citation>
    <scope>NUCLEOTIDE SEQUENCE [LARGE SCALE GENOMIC DNA]</scope>
    <source>
        <strain evidence="3 4">AF16</strain>
    </source>
</reference>
<dbReference type="InParanoid" id="A8XKQ7"/>
<keyword evidence="2" id="KW-0812">Transmembrane</keyword>
<organism evidence="3 4">
    <name type="scientific">Caenorhabditis briggsae</name>
    <dbReference type="NCBI Taxonomy" id="6238"/>
    <lineage>
        <taxon>Eukaryota</taxon>
        <taxon>Metazoa</taxon>
        <taxon>Ecdysozoa</taxon>
        <taxon>Nematoda</taxon>
        <taxon>Chromadorea</taxon>
        <taxon>Rhabditida</taxon>
        <taxon>Rhabditina</taxon>
        <taxon>Rhabditomorpha</taxon>
        <taxon>Rhabditoidea</taxon>
        <taxon>Rhabditidae</taxon>
        <taxon>Peloderinae</taxon>
        <taxon>Caenorhabditis</taxon>
    </lineage>
</organism>
<feature type="compositionally biased region" description="Polar residues" evidence="1">
    <location>
        <begin position="61"/>
        <end position="78"/>
    </location>
</feature>
<dbReference type="AlphaFoldDB" id="A8XKQ7"/>
<reference evidence="3 4" key="1">
    <citation type="journal article" date="2003" name="PLoS Biol.">
        <title>The genome sequence of Caenorhabditis briggsae: a platform for comparative genomics.</title>
        <authorList>
            <person name="Stein L.D."/>
            <person name="Bao Z."/>
            <person name="Blasiar D."/>
            <person name="Blumenthal T."/>
            <person name="Brent M.R."/>
            <person name="Chen N."/>
            <person name="Chinwalla A."/>
            <person name="Clarke L."/>
            <person name="Clee C."/>
            <person name="Coghlan A."/>
            <person name="Coulson A."/>
            <person name="D'Eustachio P."/>
            <person name="Fitch D.H."/>
            <person name="Fulton L.A."/>
            <person name="Fulton R.E."/>
            <person name="Griffiths-Jones S."/>
            <person name="Harris T.W."/>
            <person name="Hillier L.W."/>
            <person name="Kamath R."/>
            <person name="Kuwabara P.E."/>
            <person name="Mardis E.R."/>
            <person name="Marra M.A."/>
            <person name="Miner T.L."/>
            <person name="Minx P."/>
            <person name="Mullikin J.C."/>
            <person name="Plumb R.W."/>
            <person name="Rogers J."/>
            <person name="Schein J.E."/>
            <person name="Sohrmann M."/>
            <person name="Spieth J."/>
            <person name="Stajich J.E."/>
            <person name="Wei C."/>
            <person name="Willey D."/>
            <person name="Wilson R.K."/>
            <person name="Durbin R."/>
            <person name="Waterston R.H."/>
        </authorList>
    </citation>
    <scope>NUCLEOTIDE SEQUENCE [LARGE SCALE GENOMIC DNA]</scope>
    <source>
        <strain evidence="3 4">AF16</strain>
    </source>
</reference>